<keyword evidence="1" id="KW-0472">Membrane</keyword>
<sequence>MAVPLLIDDDCSLLHNVCVCVFLPGISRSLKKRRVVAVPLLNLIILFLIMKHFALKKRVVAKFMSASLVFFCPSAGEAVAWPAEGTFMLASSRCYFPKILPGMERLGNDSGSEGL</sequence>
<feature type="transmembrane region" description="Helical" evidence="1">
    <location>
        <begin position="35"/>
        <end position="54"/>
    </location>
</feature>
<keyword evidence="1" id="KW-1133">Transmembrane helix</keyword>
<reference evidence="2" key="1">
    <citation type="journal article" date="2022" name="Int. J. Mol. Sci.">
        <title>Draft Genome of Tanacetum Coccineum: Genomic Comparison of Closely Related Tanacetum-Family Plants.</title>
        <authorList>
            <person name="Yamashiro T."/>
            <person name="Shiraishi A."/>
            <person name="Nakayama K."/>
            <person name="Satake H."/>
        </authorList>
    </citation>
    <scope>NUCLEOTIDE SEQUENCE</scope>
</reference>
<evidence type="ECO:0000256" key="1">
    <source>
        <dbReference type="SAM" id="Phobius"/>
    </source>
</evidence>
<dbReference type="Proteomes" id="UP001151760">
    <property type="component" value="Unassembled WGS sequence"/>
</dbReference>
<protein>
    <submittedName>
        <fullName evidence="2">Uncharacterized protein</fullName>
    </submittedName>
</protein>
<organism evidence="2 3">
    <name type="scientific">Tanacetum coccineum</name>
    <dbReference type="NCBI Taxonomy" id="301880"/>
    <lineage>
        <taxon>Eukaryota</taxon>
        <taxon>Viridiplantae</taxon>
        <taxon>Streptophyta</taxon>
        <taxon>Embryophyta</taxon>
        <taxon>Tracheophyta</taxon>
        <taxon>Spermatophyta</taxon>
        <taxon>Magnoliopsida</taxon>
        <taxon>eudicotyledons</taxon>
        <taxon>Gunneridae</taxon>
        <taxon>Pentapetalae</taxon>
        <taxon>asterids</taxon>
        <taxon>campanulids</taxon>
        <taxon>Asterales</taxon>
        <taxon>Asteraceae</taxon>
        <taxon>Asteroideae</taxon>
        <taxon>Anthemideae</taxon>
        <taxon>Anthemidinae</taxon>
        <taxon>Tanacetum</taxon>
    </lineage>
</organism>
<dbReference type="EMBL" id="BQNB010021501">
    <property type="protein sequence ID" value="GJU07057.1"/>
    <property type="molecule type" value="Genomic_DNA"/>
</dbReference>
<keyword evidence="1" id="KW-0812">Transmembrane</keyword>
<evidence type="ECO:0000313" key="3">
    <source>
        <dbReference type="Proteomes" id="UP001151760"/>
    </source>
</evidence>
<name>A0ABQ5J3H3_9ASTR</name>
<accession>A0ABQ5J3H3</accession>
<evidence type="ECO:0000313" key="2">
    <source>
        <dbReference type="EMBL" id="GJU07057.1"/>
    </source>
</evidence>
<comment type="caution">
    <text evidence="2">The sequence shown here is derived from an EMBL/GenBank/DDBJ whole genome shotgun (WGS) entry which is preliminary data.</text>
</comment>
<gene>
    <name evidence="2" type="ORF">Tco_1123487</name>
</gene>
<keyword evidence="3" id="KW-1185">Reference proteome</keyword>
<reference evidence="2" key="2">
    <citation type="submission" date="2022-01" db="EMBL/GenBank/DDBJ databases">
        <authorList>
            <person name="Yamashiro T."/>
            <person name="Shiraishi A."/>
            <person name="Satake H."/>
            <person name="Nakayama K."/>
        </authorList>
    </citation>
    <scope>NUCLEOTIDE SEQUENCE</scope>
</reference>
<proteinExistence type="predicted"/>